<dbReference type="Pfam" id="PF01553">
    <property type="entry name" value="Acyltransferase"/>
    <property type="match status" value="1"/>
</dbReference>
<dbReference type="PANTHER" id="PTHR10434">
    <property type="entry name" value="1-ACYL-SN-GLYCEROL-3-PHOSPHATE ACYLTRANSFERASE"/>
    <property type="match status" value="1"/>
</dbReference>
<dbReference type="GO" id="GO:0016746">
    <property type="term" value="F:acyltransferase activity"/>
    <property type="evidence" value="ECO:0007669"/>
    <property type="project" value="UniProtKB-KW"/>
</dbReference>
<dbReference type="InterPro" id="IPR002123">
    <property type="entry name" value="Plipid/glycerol_acylTrfase"/>
</dbReference>
<dbReference type="RefSeq" id="WP_394835280.1">
    <property type="nucleotide sequence ID" value="NZ_CP089929.1"/>
</dbReference>
<keyword evidence="2" id="KW-0808">Transferase</keyword>
<evidence type="ECO:0000256" key="1">
    <source>
        <dbReference type="ARBA" id="ARBA00005189"/>
    </source>
</evidence>
<reference evidence="5" key="1">
    <citation type="submission" date="2021-12" db="EMBL/GenBank/DDBJ databases">
        <title>Discovery of the Pendulisporaceae a myxobacterial family with distinct sporulation behavior and unique specialized metabolism.</title>
        <authorList>
            <person name="Garcia R."/>
            <person name="Popoff A."/>
            <person name="Bader C.D."/>
            <person name="Loehr J."/>
            <person name="Walesch S."/>
            <person name="Walt C."/>
            <person name="Boldt J."/>
            <person name="Bunk B."/>
            <person name="Haeckl F.J.F.P.J."/>
            <person name="Gunesch A.P."/>
            <person name="Birkelbach J."/>
            <person name="Nuebel U."/>
            <person name="Pietschmann T."/>
            <person name="Bach T."/>
            <person name="Mueller R."/>
        </authorList>
    </citation>
    <scope>NUCLEOTIDE SEQUENCE</scope>
    <source>
        <strain evidence="5">MSr11367</strain>
    </source>
</reference>
<evidence type="ECO:0000256" key="3">
    <source>
        <dbReference type="ARBA" id="ARBA00023315"/>
    </source>
</evidence>
<keyword evidence="3 5" id="KW-0012">Acyltransferase</keyword>
<accession>A0ABZ2L3U7</accession>
<dbReference type="PANTHER" id="PTHR10434:SF11">
    <property type="entry name" value="1-ACYL-SN-GLYCEROL-3-PHOSPHATE ACYLTRANSFERASE"/>
    <property type="match status" value="1"/>
</dbReference>
<feature type="domain" description="Phospholipid/glycerol acyltransferase" evidence="4">
    <location>
        <begin position="78"/>
        <end position="191"/>
    </location>
</feature>
<dbReference type="SUPFAM" id="SSF69593">
    <property type="entry name" value="Glycerol-3-phosphate (1)-acyltransferase"/>
    <property type="match status" value="1"/>
</dbReference>
<evidence type="ECO:0000313" key="6">
    <source>
        <dbReference type="Proteomes" id="UP001374803"/>
    </source>
</evidence>
<dbReference type="Proteomes" id="UP001374803">
    <property type="component" value="Chromosome"/>
</dbReference>
<protein>
    <submittedName>
        <fullName evidence="5">1-acyl-sn-glycerol-3-phosphate acyltransferase</fullName>
    </submittedName>
</protein>
<evidence type="ECO:0000256" key="2">
    <source>
        <dbReference type="ARBA" id="ARBA00022679"/>
    </source>
</evidence>
<gene>
    <name evidence="5" type="ORF">LVJ94_53165</name>
</gene>
<evidence type="ECO:0000313" key="5">
    <source>
        <dbReference type="EMBL" id="WXB05634.1"/>
    </source>
</evidence>
<dbReference type="EMBL" id="CP089983">
    <property type="protein sequence ID" value="WXB05634.1"/>
    <property type="molecule type" value="Genomic_DNA"/>
</dbReference>
<organism evidence="5 6">
    <name type="scientific">Pendulispora rubella</name>
    <dbReference type="NCBI Taxonomy" id="2741070"/>
    <lineage>
        <taxon>Bacteria</taxon>
        <taxon>Pseudomonadati</taxon>
        <taxon>Myxococcota</taxon>
        <taxon>Myxococcia</taxon>
        <taxon>Myxococcales</taxon>
        <taxon>Sorangiineae</taxon>
        <taxon>Pendulisporaceae</taxon>
        <taxon>Pendulispora</taxon>
    </lineage>
</organism>
<name>A0ABZ2L3U7_9BACT</name>
<keyword evidence="6" id="KW-1185">Reference proteome</keyword>
<comment type="pathway">
    <text evidence="1">Lipid metabolism.</text>
</comment>
<dbReference type="CDD" id="cd07989">
    <property type="entry name" value="LPLAT_AGPAT-like"/>
    <property type="match status" value="1"/>
</dbReference>
<dbReference type="SMART" id="SM00563">
    <property type="entry name" value="PlsC"/>
    <property type="match status" value="1"/>
</dbReference>
<sequence>MKIRDAALGIYTHLEFVTCVTAFLPIMAASHLRHRGDVTQREPGRWMRRLGRTAGSLTPLWKFTIEGEPPPDIQRKAHVVVANHPSEADPFLLAWLPWDMRWVAKEELFKTPLIGWALTFGGDIALRRGDGSSVRTMMTECESAIAAGISIMIFPEGTRTRNDDAMRFRDGAFDLAIRTKAPLLPIAVAGTKDLRPKTAPWIARGHACAKILEPIPTENLTAEDLGALRDRSRDAITAVLPDLRARHGY</sequence>
<evidence type="ECO:0000259" key="4">
    <source>
        <dbReference type="SMART" id="SM00563"/>
    </source>
</evidence>
<proteinExistence type="predicted"/>